<dbReference type="EMBL" id="JAVDYC010000001">
    <property type="protein sequence ID" value="MDR7321413.1"/>
    <property type="molecule type" value="Genomic_DNA"/>
</dbReference>
<comment type="caution">
    <text evidence="1">The sequence shown here is derived from an EMBL/GenBank/DDBJ whole genome shotgun (WGS) entry which is preliminary data.</text>
</comment>
<accession>A0AAE3ZNK1</accession>
<evidence type="ECO:0000313" key="1">
    <source>
        <dbReference type="EMBL" id="MDR7321413.1"/>
    </source>
</evidence>
<organism evidence="1 2">
    <name type="scientific">Catenuloplanes niger</name>
    <dbReference type="NCBI Taxonomy" id="587534"/>
    <lineage>
        <taxon>Bacteria</taxon>
        <taxon>Bacillati</taxon>
        <taxon>Actinomycetota</taxon>
        <taxon>Actinomycetes</taxon>
        <taxon>Micromonosporales</taxon>
        <taxon>Micromonosporaceae</taxon>
        <taxon>Catenuloplanes</taxon>
    </lineage>
</organism>
<dbReference type="AlphaFoldDB" id="A0AAE3ZNK1"/>
<keyword evidence="2" id="KW-1185">Reference proteome</keyword>
<gene>
    <name evidence="1" type="ORF">J2S44_001663</name>
</gene>
<proteinExistence type="predicted"/>
<sequence>MSPLSSANADLPEIRTWSDFAVWLSLIHQGTGMNFTDLEEVEASRRRPGDRELRRVAVSDALSGRRPIRKVLLERLLEAWPIRDEVRARVREVWRRLDAEPGVGPENAVRCREASPRALGIHASIRAGESASELPAYVVRDFDDELRGHIAKGVDEGCFVLMVGGSSTGKTRSLYEAILAVVPDWWLLHPADTRDVIRACDVPTEKTVLWLDELQNFLGADPPLTRAVLEGMLKAGMIVVGTLWSEEYLPRTAIRRPAGVDKYMHDRQLLSNAIVIDVHATLSERERETAGALAATDSRIREALETGGNAGLPQTLAGAPALVQWWQHAPNPYARAVMTAAADARRLGVGSPLPEALLRDAIEGYLGHSDRATPPESWLGEALPHATTRLKGGVTALAPFARRAGALDGYMIADFLAQHIRRVKRTSCPPASLWNALLRHVTNPDDLRRLAVSAQSRMRYRYAEAALRRLPERNDLATLDLAGLLTRQDRIDEAIDVLARRMAVSPAPTLRDRHAELWELKRRADDLRPRIPVQPSAATALDELLNDAGRTARLRERADTGDALAAEQLVDLLVDRGHLDELRDRAARGHRYAAEQLADLLAMHGRAAELKLRAEAGDEDAMRRYNKLVSDIPSGDQDDAAARQANALRARVDAGDDDAARELTELLFDLGAVDALLAEVNAGTPGAIDRYLALLTVREETDRETLHLLRVFGINPDGTDAEDLS</sequence>
<protein>
    <submittedName>
        <fullName evidence="1">Uncharacterized protein</fullName>
    </submittedName>
</protein>
<name>A0AAE3ZNK1_9ACTN</name>
<dbReference type="RefSeq" id="WP_310410406.1">
    <property type="nucleotide sequence ID" value="NZ_JAVDYC010000001.1"/>
</dbReference>
<reference evidence="1 2" key="1">
    <citation type="submission" date="2023-07" db="EMBL/GenBank/DDBJ databases">
        <title>Sequencing the genomes of 1000 actinobacteria strains.</title>
        <authorList>
            <person name="Klenk H.-P."/>
        </authorList>
    </citation>
    <scope>NUCLEOTIDE SEQUENCE [LARGE SCALE GENOMIC DNA]</scope>
    <source>
        <strain evidence="1 2">DSM 44711</strain>
    </source>
</reference>
<dbReference type="Proteomes" id="UP001183629">
    <property type="component" value="Unassembled WGS sequence"/>
</dbReference>
<evidence type="ECO:0000313" key="2">
    <source>
        <dbReference type="Proteomes" id="UP001183629"/>
    </source>
</evidence>